<sequence length="292" mass="30997">MQPSSELLAAVWLVVGSFPRLGQAQTTTSTIATSAAITSTTLTTSTTMSTGVPETFEIDVIYPRNETYNATDTFPVVVAIQRPLVASQVGTFRFGAYIMPYSRGDNPGGIDVGDTMNWIRPYNATIFTDDPFFVIESTDATRWNKGVNYSGRGLHALIWSMNWYPDLEECGQENHHVSGRIFFTIDDEGVNPNILDAAECPFEGSVVQVNNNTGSCPAFTVLGNGTGNPCAIKIDAAKATSISSQIASLATPAPAATTTATTDDKDSAAGSLGISIALAQAAFLVSASLLWM</sequence>
<name>A0ACA9UIZ2_BIOOC</name>
<evidence type="ECO:0000313" key="2">
    <source>
        <dbReference type="Proteomes" id="UP000836387"/>
    </source>
</evidence>
<proteinExistence type="predicted"/>
<gene>
    <name evidence="1" type="ORF">CRV2_00017588</name>
</gene>
<dbReference type="EMBL" id="CADEHS020000521">
    <property type="protein sequence ID" value="CAG9953381.1"/>
    <property type="molecule type" value="Genomic_DNA"/>
</dbReference>
<evidence type="ECO:0000313" key="1">
    <source>
        <dbReference type="EMBL" id="CAG9953381.1"/>
    </source>
</evidence>
<protein>
    <submittedName>
        <fullName evidence="1">Uncharacterized protein</fullName>
    </submittedName>
</protein>
<comment type="caution">
    <text evidence="1">The sequence shown here is derived from an EMBL/GenBank/DDBJ whole genome shotgun (WGS) entry which is preliminary data.</text>
</comment>
<accession>A0ACA9UIZ2</accession>
<reference evidence="1" key="1">
    <citation type="submission" date="2020-04" db="EMBL/GenBank/DDBJ databases">
        <authorList>
            <person name="Broberg M."/>
        </authorList>
    </citation>
    <scope>NUCLEOTIDE SEQUENCE</scope>
</reference>
<reference evidence="1" key="2">
    <citation type="submission" date="2021-10" db="EMBL/GenBank/DDBJ databases">
        <authorList>
            <person name="Piombo E."/>
        </authorList>
    </citation>
    <scope>NUCLEOTIDE SEQUENCE</scope>
</reference>
<organism evidence="1 2">
    <name type="scientific">Clonostachys rosea f. rosea IK726</name>
    <dbReference type="NCBI Taxonomy" id="1349383"/>
    <lineage>
        <taxon>Eukaryota</taxon>
        <taxon>Fungi</taxon>
        <taxon>Dikarya</taxon>
        <taxon>Ascomycota</taxon>
        <taxon>Pezizomycotina</taxon>
        <taxon>Sordariomycetes</taxon>
        <taxon>Hypocreomycetidae</taxon>
        <taxon>Hypocreales</taxon>
        <taxon>Bionectriaceae</taxon>
        <taxon>Clonostachys</taxon>
    </lineage>
</organism>
<keyword evidence="2" id="KW-1185">Reference proteome</keyword>
<dbReference type="Proteomes" id="UP000836387">
    <property type="component" value="Unassembled WGS sequence"/>
</dbReference>